<dbReference type="Pfam" id="PF06949">
    <property type="entry name" value="DUF1292"/>
    <property type="match status" value="1"/>
</dbReference>
<evidence type="ECO:0000313" key="1">
    <source>
        <dbReference type="EMBL" id="MDO7908119.1"/>
    </source>
</evidence>
<reference evidence="1 2" key="1">
    <citation type="submission" date="2023-07" db="EMBL/GenBank/DDBJ databases">
        <title>Paenibacillus sp. JX-17 nov. isolated from soil.</title>
        <authorList>
            <person name="Wan Y."/>
            <person name="Liu B."/>
        </authorList>
    </citation>
    <scope>NUCLEOTIDE SEQUENCE [LARGE SCALE GENOMIC DNA]</scope>
    <source>
        <strain evidence="1 2">JX-17</strain>
    </source>
</reference>
<keyword evidence="2" id="KW-1185">Reference proteome</keyword>
<dbReference type="EMBL" id="JAUQTB010000012">
    <property type="protein sequence ID" value="MDO7908119.1"/>
    <property type="molecule type" value="Genomic_DNA"/>
</dbReference>
<dbReference type="RefSeq" id="WP_305025339.1">
    <property type="nucleotide sequence ID" value="NZ_JAUQTB010000012.1"/>
</dbReference>
<gene>
    <name evidence="1" type="ORF">Q5741_17055</name>
</gene>
<organism evidence="1 2">
    <name type="scientific">Paenibacillus lacisoli</name>
    <dbReference type="NCBI Taxonomy" id="3064525"/>
    <lineage>
        <taxon>Bacteria</taxon>
        <taxon>Bacillati</taxon>
        <taxon>Bacillota</taxon>
        <taxon>Bacilli</taxon>
        <taxon>Bacillales</taxon>
        <taxon>Paenibacillaceae</taxon>
        <taxon>Paenibacillus</taxon>
    </lineage>
</organism>
<proteinExistence type="predicted"/>
<comment type="caution">
    <text evidence="1">The sequence shown here is derived from an EMBL/GenBank/DDBJ whole genome shotgun (WGS) entry which is preliminary data.</text>
</comment>
<dbReference type="Proteomes" id="UP001240171">
    <property type="component" value="Unassembled WGS sequence"/>
</dbReference>
<name>A0ABT9CFR1_9BACL</name>
<dbReference type="InterPro" id="IPR009711">
    <property type="entry name" value="UPF0473"/>
</dbReference>
<protein>
    <submittedName>
        <fullName evidence="1">DUF1292 domain-containing protein</fullName>
    </submittedName>
</protein>
<accession>A0ABT9CFR1</accession>
<sequence>MSSFSKEDVKWTSVIRDSMGTEVELQDEQGKAVLYTLKAEFQLGGQGYAVLGQPNGEDEVFRIVVSSDGEVELADIEDDEEWEDVSELYDELTFPEE</sequence>
<evidence type="ECO:0000313" key="2">
    <source>
        <dbReference type="Proteomes" id="UP001240171"/>
    </source>
</evidence>